<dbReference type="STRING" id="6669.E9GCR6"/>
<dbReference type="EMBL" id="GL732539">
    <property type="protein sequence ID" value="EFX82605.1"/>
    <property type="molecule type" value="Genomic_DNA"/>
</dbReference>
<feature type="coiled-coil region" evidence="1">
    <location>
        <begin position="340"/>
        <end position="367"/>
    </location>
</feature>
<name>E9GCR6_DAPPU</name>
<organism evidence="3 4">
    <name type="scientific">Daphnia pulex</name>
    <name type="common">Water flea</name>
    <dbReference type="NCBI Taxonomy" id="6669"/>
    <lineage>
        <taxon>Eukaryota</taxon>
        <taxon>Metazoa</taxon>
        <taxon>Ecdysozoa</taxon>
        <taxon>Arthropoda</taxon>
        <taxon>Crustacea</taxon>
        <taxon>Branchiopoda</taxon>
        <taxon>Diplostraca</taxon>
        <taxon>Cladocera</taxon>
        <taxon>Anomopoda</taxon>
        <taxon>Daphniidae</taxon>
        <taxon>Daphnia</taxon>
    </lineage>
</organism>
<dbReference type="InParanoid" id="E9GCR6"/>
<feature type="compositionally biased region" description="Low complexity" evidence="2">
    <location>
        <begin position="1234"/>
        <end position="1245"/>
    </location>
</feature>
<feature type="region of interest" description="Disordered" evidence="2">
    <location>
        <begin position="1"/>
        <end position="62"/>
    </location>
</feature>
<feature type="compositionally biased region" description="Low complexity" evidence="2">
    <location>
        <begin position="208"/>
        <end position="227"/>
    </location>
</feature>
<feature type="region of interest" description="Disordered" evidence="2">
    <location>
        <begin position="192"/>
        <end position="270"/>
    </location>
</feature>
<feature type="region of interest" description="Disordered" evidence="2">
    <location>
        <begin position="1554"/>
        <end position="1586"/>
    </location>
</feature>
<dbReference type="HOGENOM" id="CLU_244905_0_0_1"/>
<protein>
    <submittedName>
        <fullName evidence="3">Uncharacterized protein</fullName>
    </submittedName>
</protein>
<feature type="region of interest" description="Disordered" evidence="2">
    <location>
        <begin position="1069"/>
        <end position="1140"/>
    </location>
</feature>
<feature type="compositionally biased region" description="Polar residues" evidence="2">
    <location>
        <begin position="194"/>
        <end position="207"/>
    </location>
</feature>
<feature type="compositionally biased region" description="Polar residues" evidence="2">
    <location>
        <begin position="1"/>
        <end position="20"/>
    </location>
</feature>
<feature type="region of interest" description="Disordered" evidence="2">
    <location>
        <begin position="456"/>
        <end position="481"/>
    </location>
</feature>
<evidence type="ECO:0000313" key="3">
    <source>
        <dbReference type="EMBL" id="EFX82605.1"/>
    </source>
</evidence>
<evidence type="ECO:0000256" key="2">
    <source>
        <dbReference type="SAM" id="MobiDB-lite"/>
    </source>
</evidence>
<feature type="compositionally biased region" description="Low complexity" evidence="2">
    <location>
        <begin position="44"/>
        <end position="62"/>
    </location>
</feature>
<dbReference type="eggNOG" id="ENOG502RXFA">
    <property type="taxonomic scope" value="Eukaryota"/>
</dbReference>
<evidence type="ECO:0000256" key="1">
    <source>
        <dbReference type="SAM" id="Coils"/>
    </source>
</evidence>
<feature type="compositionally biased region" description="Polar residues" evidence="2">
    <location>
        <begin position="1089"/>
        <end position="1098"/>
    </location>
</feature>
<feature type="region of interest" description="Disordered" evidence="2">
    <location>
        <begin position="138"/>
        <end position="178"/>
    </location>
</feature>
<sequence>MTTANAQMRIGSPTNALYNRSSASSSTSANPAATPAGLLRGGSHDPSAPCSSLSSSNSSSNLMSHFGSSAIRFRSSTESSSATAGPAASATASATTNFKDERMPLSPTGMVVGTAGSNQLLHHQQQIQIQQQQQYNNDMLGHDPMFNQQQQQQQQLQQQQQHQQQQQSGTAAGKPAGTITGMLADFSRALGLGSNATRSSPSDQAFGQQLNDANHQQGQQQPHHLQNAAGKMNTPQQQQLQMQQQQQLQQQQQMLHQPGGLSQQQQQPIQQSPNLYFTAADGSTNLLVNQSLNPFTGQQQQLLQGQQQQQTAMQSLQPQTGLAGQQQLQAANYASSVFPNNSALSQMDQQQQQQMALQQQLQLQQQQQLGQALNTNNQMMVNENTVGAQLFQQTKQLTQINSSNPQSLQQQQQQHQQQQQSYGLVNASGGYVQQVAQQFEQSGVAAVIASQQPINPLTGLPEQQQQQQQQPNLYGGQPTSSAYQIPGTVVAGSVGIDQQLHRPLGQQQSTLIQQQQAQQLMGNHPQNHLMNDPANRMTLFNQQQQQQQQQQQLQTAALAAGQAQQQQQQQQQQSIHQQQMMQQAAAQLQQQQSIIQQQQQQLLMMNHSSNQDFMQMQHQAQHSKKLRKIGTVHNSALELQQQQQQQQLMVKPPPKHFPKKKSCLKNIPAELLGCKQDDSASHPEEYVGATTTTKCSVGLPAAPVVDRSRIRLIDGRPYSPTASPEIDLLGGMMRPGPAAHSFMIGGGGGGGGGTPITTPMGTPAGTPRGGAHSRDSRDLLACDSPDTLSETDSQASLRLRRKLPLLPPDQEAALLPSVQKKKLELAKSQQQQQQQQQQQLVSVQERIKAYSNLRQGSLTEANASSGGVDRGYSSGTSAASFSGLTRPTSETNLRQLAYGESMASSLAARPGSAHGLLQGSSIVNANGLRSSINSNLTSGNLASGVGVGMARSNPSISVKSEDQTLRESLAAILPPDLRHLVGAPSTNLVMTTSSTTNDSSTILSVGGIRTAALEDLRGSPLTRRRALEEELQRLTEDRARLRNQTDKDRERELRIRRELEKFAALRDPMKRFDTQRRPGSAAAGLIGAAQSSATSGVSSRLRKSRGHRRQLSDPRVSSLMREREESSDRYSTARSQSMSRAKAYEYESMEELNMGAGVGMANKADWDRHRSIPTSYSGSALNRLLTEDDDFLSRKYSAVGSRRTYARRSSDGGMTMTDYLMDPSLVGLTGGGSSHHQSGQSSRSRYANDPRMLTRGLSYDIADRSGMMLGGGGHHGGHHGHHNSGGHSKSILLSRKPRSWHPSPYGSDEEFLDAEDDILTREAKKQRIKAEIARRRQQIEQNSRLHDELLRLSRLRESGDVSGYQTNHGLVGGNSSGGSYGGGGGNAARLAAAANNSSVLRSINDILREDRDFIHRSTAGLHGRGHHHHVSPTRRPYHPMSSAQHHQYGSHSRGASPARSSGNYSGVPTEEERSMERLASTFRTEDYTSSLYERLHDFSPLASDPELGGGGGGGEHMMMYNTGAGPTAMPLLPDMPSRSRKLLEDLAYASANDAPTMHIQSRGKYGGGGGASGAHPHSTSRYLSPR</sequence>
<feature type="compositionally biased region" description="Basic residues" evidence="2">
    <location>
        <begin position="1100"/>
        <end position="1109"/>
    </location>
</feature>
<feature type="coiled-coil region" evidence="1">
    <location>
        <begin position="818"/>
        <end position="846"/>
    </location>
</feature>
<dbReference type="Proteomes" id="UP000000305">
    <property type="component" value="Unassembled WGS sequence"/>
</dbReference>
<feature type="region of interest" description="Disordered" evidence="2">
    <location>
        <begin position="1417"/>
        <end position="1477"/>
    </location>
</feature>
<feature type="compositionally biased region" description="Polar residues" evidence="2">
    <location>
        <begin position="786"/>
        <end position="795"/>
    </location>
</feature>
<feature type="region of interest" description="Disordered" evidence="2">
    <location>
        <begin position="746"/>
        <end position="795"/>
    </location>
</feature>
<gene>
    <name evidence="3" type="ORF">DAPPUDRAFT_101223</name>
</gene>
<keyword evidence="1" id="KW-0175">Coiled coil</keyword>
<reference evidence="3 4" key="1">
    <citation type="journal article" date="2011" name="Science">
        <title>The ecoresponsive genome of Daphnia pulex.</title>
        <authorList>
            <person name="Colbourne J.K."/>
            <person name="Pfrender M.E."/>
            <person name="Gilbert D."/>
            <person name="Thomas W.K."/>
            <person name="Tucker A."/>
            <person name="Oakley T.H."/>
            <person name="Tokishita S."/>
            <person name="Aerts A."/>
            <person name="Arnold G.J."/>
            <person name="Basu M.K."/>
            <person name="Bauer D.J."/>
            <person name="Caceres C.E."/>
            <person name="Carmel L."/>
            <person name="Casola C."/>
            <person name="Choi J.H."/>
            <person name="Detter J.C."/>
            <person name="Dong Q."/>
            <person name="Dusheyko S."/>
            <person name="Eads B.D."/>
            <person name="Frohlich T."/>
            <person name="Geiler-Samerotte K.A."/>
            <person name="Gerlach D."/>
            <person name="Hatcher P."/>
            <person name="Jogdeo S."/>
            <person name="Krijgsveld J."/>
            <person name="Kriventseva E.V."/>
            <person name="Kultz D."/>
            <person name="Laforsch C."/>
            <person name="Lindquist E."/>
            <person name="Lopez J."/>
            <person name="Manak J.R."/>
            <person name="Muller J."/>
            <person name="Pangilinan J."/>
            <person name="Patwardhan R.P."/>
            <person name="Pitluck S."/>
            <person name="Pritham E.J."/>
            <person name="Rechtsteiner A."/>
            <person name="Rho M."/>
            <person name="Rogozin I.B."/>
            <person name="Sakarya O."/>
            <person name="Salamov A."/>
            <person name="Schaack S."/>
            <person name="Shapiro H."/>
            <person name="Shiga Y."/>
            <person name="Skalitzky C."/>
            <person name="Smith Z."/>
            <person name="Souvorov A."/>
            <person name="Sung W."/>
            <person name="Tang Z."/>
            <person name="Tsuchiya D."/>
            <person name="Tu H."/>
            <person name="Vos H."/>
            <person name="Wang M."/>
            <person name="Wolf Y.I."/>
            <person name="Yamagata H."/>
            <person name="Yamada T."/>
            <person name="Ye Y."/>
            <person name="Shaw J.R."/>
            <person name="Andrews J."/>
            <person name="Crease T.J."/>
            <person name="Tang H."/>
            <person name="Lucas S.M."/>
            <person name="Robertson H.M."/>
            <person name="Bork P."/>
            <person name="Koonin E.V."/>
            <person name="Zdobnov E.M."/>
            <person name="Grigoriev I.V."/>
            <person name="Lynch M."/>
            <person name="Boore J.L."/>
        </authorList>
    </citation>
    <scope>NUCLEOTIDE SEQUENCE [LARGE SCALE GENOMIC DNA]</scope>
</reference>
<dbReference type="KEGG" id="dpx:DAPPUDRAFT_101223"/>
<feature type="compositionally biased region" description="Polar residues" evidence="2">
    <location>
        <begin position="1577"/>
        <end position="1586"/>
    </location>
</feature>
<accession>E9GCR6</accession>
<feature type="compositionally biased region" description="Low complexity" evidence="2">
    <location>
        <begin position="148"/>
        <end position="167"/>
    </location>
</feature>
<feature type="region of interest" description="Disordered" evidence="2">
    <location>
        <begin position="1225"/>
        <end position="1250"/>
    </location>
</feature>
<feature type="compositionally biased region" description="Low complexity" evidence="2">
    <location>
        <begin position="755"/>
        <end position="770"/>
    </location>
</feature>
<feature type="region of interest" description="Disordered" evidence="2">
    <location>
        <begin position="77"/>
        <end position="107"/>
    </location>
</feature>
<feature type="compositionally biased region" description="Basic residues" evidence="2">
    <location>
        <begin position="1423"/>
        <end position="1437"/>
    </location>
</feature>
<dbReference type="OrthoDB" id="67688at2759"/>
<feature type="compositionally biased region" description="Low complexity" evidence="2">
    <location>
        <begin position="21"/>
        <end position="36"/>
    </location>
</feature>
<proteinExistence type="predicted"/>
<feature type="compositionally biased region" description="Low complexity" evidence="2">
    <location>
        <begin position="77"/>
        <end position="96"/>
    </location>
</feature>
<feature type="coiled-coil region" evidence="1">
    <location>
        <begin position="1024"/>
        <end position="1051"/>
    </location>
</feature>
<feature type="compositionally biased region" description="Low complexity" evidence="2">
    <location>
        <begin position="236"/>
        <end position="270"/>
    </location>
</feature>
<feature type="compositionally biased region" description="Polar residues" evidence="2">
    <location>
        <begin position="1129"/>
        <end position="1139"/>
    </location>
</feature>
<feature type="compositionally biased region" description="Polar residues" evidence="2">
    <location>
        <begin position="1441"/>
        <end position="1450"/>
    </location>
</feature>
<keyword evidence="4" id="KW-1185">Reference proteome</keyword>
<evidence type="ECO:0000313" key="4">
    <source>
        <dbReference type="Proteomes" id="UP000000305"/>
    </source>
</evidence>